<feature type="domain" description="Inner membrane protein YgaP-like transmembrane" evidence="2">
    <location>
        <begin position="1"/>
        <end position="54"/>
    </location>
</feature>
<feature type="transmembrane region" description="Helical" evidence="1">
    <location>
        <begin position="33"/>
        <end position="50"/>
    </location>
</feature>
<keyword evidence="1" id="KW-0472">Membrane</keyword>
<keyword evidence="1" id="KW-0812">Transmembrane</keyword>
<evidence type="ECO:0000313" key="3">
    <source>
        <dbReference type="EMBL" id="PIQ87095.1"/>
    </source>
</evidence>
<evidence type="ECO:0000256" key="1">
    <source>
        <dbReference type="SAM" id="Phobius"/>
    </source>
</evidence>
<dbReference type="Proteomes" id="UP000230859">
    <property type="component" value="Unassembled WGS sequence"/>
</dbReference>
<reference evidence="3 4" key="1">
    <citation type="submission" date="2017-09" db="EMBL/GenBank/DDBJ databases">
        <title>Depth-based differentiation of microbial function through sediment-hosted aquifers and enrichment of novel symbionts in the deep terrestrial subsurface.</title>
        <authorList>
            <person name="Probst A.J."/>
            <person name="Ladd B."/>
            <person name="Jarett J.K."/>
            <person name="Geller-Mcgrath D.E."/>
            <person name="Sieber C.M."/>
            <person name="Emerson J.B."/>
            <person name="Anantharaman K."/>
            <person name="Thomas B.C."/>
            <person name="Malmstrom R."/>
            <person name="Stieglmeier M."/>
            <person name="Klingl A."/>
            <person name="Woyke T."/>
            <person name="Ryan C.M."/>
            <person name="Banfield J.F."/>
        </authorList>
    </citation>
    <scope>NUCLEOTIDE SEQUENCE [LARGE SCALE GENOMIC DNA]</scope>
    <source>
        <strain evidence="3">CG11_big_fil_rev_8_21_14_0_20_45_26</strain>
    </source>
</reference>
<name>A0A2H0LUC0_9BACT</name>
<organism evidence="3 4">
    <name type="scientific">Candidatus Abzuiibacterium crystallinum</name>
    <dbReference type="NCBI Taxonomy" id="1974748"/>
    <lineage>
        <taxon>Bacteria</taxon>
        <taxon>Pseudomonadati</taxon>
        <taxon>Candidatus Omnitrophota</taxon>
        <taxon>Candidatus Abzuiibacterium</taxon>
    </lineage>
</organism>
<evidence type="ECO:0000313" key="4">
    <source>
        <dbReference type="Proteomes" id="UP000230859"/>
    </source>
</evidence>
<comment type="caution">
    <text evidence="3">The sequence shown here is derived from an EMBL/GenBank/DDBJ whole genome shotgun (WGS) entry which is preliminary data.</text>
</comment>
<dbReference type="InterPro" id="IPR021309">
    <property type="entry name" value="YgaP-like_TM"/>
</dbReference>
<dbReference type="EMBL" id="PCVY01000020">
    <property type="protein sequence ID" value="PIQ87095.1"/>
    <property type="molecule type" value="Genomic_DNA"/>
</dbReference>
<dbReference type="Pfam" id="PF11127">
    <property type="entry name" value="YgaP-like_TM"/>
    <property type="match status" value="1"/>
</dbReference>
<dbReference type="AlphaFoldDB" id="A0A2H0LUC0"/>
<keyword evidence="1" id="KW-1133">Transmembrane helix</keyword>
<sequence>MKQNIDSKGRAVRTVIGLLVLAASVYYRNWWGGALGLFMAAEGILGWCAVKQFMRK</sequence>
<feature type="transmembrane region" description="Helical" evidence="1">
    <location>
        <begin position="12"/>
        <end position="27"/>
    </location>
</feature>
<evidence type="ECO:0000259" key="2">
    <source>
        <dbReference type="Pfam" id="PF11127"/>
    </source>
</evidence>
<protein>
    <recommendedName>
        <fullName evidence="2">Inner membrane protein YgaP-like transmembrane domain-containing protein</fullName>
    </recommendedName>
</protein>
<proteinExistence type="predicted"/>
<gene>
    <name evidence="3" type="ORF">COV74_02080</name>
</gene>
<accession>A0A2H0LUC0</accession>